<evidence type="ECO:0000256" key="7">
    <source>
        <dbReference type="SAM" id="Phobius"/>
    </source>
</evidence>
<comment type="similarity">
    <text evidence="2">Belongs to the major facilitator superfamily. Proton-dependent oligopeptide transporter (POT/PTR) (TC 2.A.17) family.</text>
</comment>
<keyword evidence="4 7" id="KW-1133">Transmembrane helix</keyword>
<dbReference type="Gene3D" id="1.20.1250.20">
    <property type="entry name" value="MFS general substrate transporter like domains"/>
    <property type="match status" value="1"/>
</dbReference>
<dbReference type="InterPro" id="IPR000109">
    <property type="entry name" value="POT_fam"/>
</dbReference>
<dbReference type="EMBL" id="JAVYJV010000005">
    <property type="protein sequence ID" value="KAK4370538.1"/>
    <property type="molecule type" value="Genomic_DNA"/>
</dbReference>
<evidence type="ECO:0000256" key="3">
    <source>
        <dbReference type="ARBA" id="ARBA00022692"/>
    </source>
</evidence>
<evidence type="ECO:0000256" key="2">
    <source>
        <dbReference type="ARBA" id="ARBA00005982"/>
    </source>
</evidence>
<protein>
    <submittedName>
        <fullName evidence="8">Uncharacterized protein</fullName>
    </submittedName>
</protein>
<comment type="similarity">
    <text evidence="6">Belongs to the major facilitator superfamily. Phosphate:H(+) symporter (TC 2.A.1.9) family.</text>
</comment>
<evidence type="ECO:0000256" key="5">
    <source>
        <dbReference type="ARBA" id="ARBA00023136"/>
    </source>
</evidence>
<feature type="transmembrane region" description="Helical" evidence="7">
    <location>
        <begin position="12"/>
        <end position="31"/>
    </location>
</feature>
<dbReference type="AlphaFoldDB" id="A0AAE1VHS6"/>
<sequence>MDGRVVPHFQIPAGSVLVFVLISTAIFRALLDKFLFPTWMNLTGKSLTPLQQIGVGHVLNFLSMDVSSLVESKRLKLAKSNHLDQGSIIVHMSSVMACATISTCWHCRGISLPWTSIIILPRVSNNLTEHGNSVLVGITFYLATLLERQLPGYQYQNQKEVDHNGSASEG</sequence>
<accession>A0AAE1VHS6</accession>
<evidence type="ECO:0000256" key="4">
    <source>
        <dbReference type="ARBA" id="ARBA00022989"/>
    </source>
</evidence>
<evidence type="ECO:0000313" key="8">
    <source>
        <dbReference type="EMBL" id="KAK4370538.1"/>
    </source>
</evidence>
<reference evidence="8" key="1">
    <citation type="submission" date="2023-12" db="EMBL/GenBank/DDBJ databases">
        <title>Genome assembly of Anisodus tanguticus.</title>
        <authorList>
            <person name="Wang Y.-J."/>
        </authorList>
    </citation>
    <scope>NUCLEOTIDE SEQUENCE</scope>
    <source>
        <strain evidence="8">KB-2021</strain>
        <tissue evidence="8">Leaf</tissue>
    </source>
</reference>
<keyword evidence="3 7" id="KW-0812">Transmembrane</keyword>
<dbReference type="GO" id="GO:0016020">
    <property type="term" value="C:membrane"/>
    <property type="evidence" value="ECO:0007669"/>
    <property type="project" value="UniProtKB-SubCell"/>
</dbReference>
<keyword evidence="5 7" id="KW-0472">Membrane</keyword>
<organism evidence="8 9">
    <name type="scientific">Anisodus tanguticus</name>
    <dbReference type="NCBI Taxonomy" id="243964"/>
    <lineage>
        <taxon>Eukaryota</taxon>
        <taxon>Viridiplantae</taxon>
        <taxon>Streptophyta</taxon>
        <taxon>Embryophyta</taxon>
        <taxon>Tracheophyta</taxon>
        <taxon>Spermatophyta</taxon>
        <taxon>Magnoliopsida</taxon>
        <taxon>eudicotyledons</taxon>
        <taxon>Gunneridae</taxon>
        <taxon>Pentapetalae</taxon>
        <taxon>asterids</taxon>
        <taxon>lamiids</taxon>
        <taxon>Solanales</taxon>
        <taxon>Solanaceae</taxon>
        <taxon>Solanoideae</taxon>
        <taxon>Hyoscyameae</taxon>
        <taxon>Anisodus</taxon>
    </lineage>
</organism>
<dbReference type="Pfam" id="PF00854">
    <property type="entry name" value="PTR2"/>
    <property type="match status" value="1"/>
</dbReference>
<dbReference type="PANTHER" id="PTHR11654">
    <property type="entry name" value="OLIGOPEPTIDE TRANSPORTER-RELATED"/>
    <property type="match status" value="1"/>
</dbReference>
<comment type="caution">
    <text evidence="8">The sequence shown here is derived from an EMBL/GenBank/DDBJ whole genome shotgun (WGS) entry which is preliminary data.</text>
</comment>
<proteinExistence type="inferred from homology"/>
<dbReference type="InterPro" id="IPR036259">
    <property type="entry name" value="MFS_trans_sf"/>
</dbReference>
<dbReference type="GO" id="GO:0022857">
    <property type="term" value="F:transmembrane transporter activity"/>
    <property type="evidence" value="ECO:0007669"/>
    <property type="project" value="InterPro"/>
</dbReference>
<evidence type="ECO:0000256" key="6">
    <source>
        <dbReference type="ARBA" id="ARBA00044504"/>
    </source>
</evidence>
<name>A0AAE1VHS6_9SOLA</name>
<evidence type="ECO:0000313" key="9">
    <source>
        <dbReference type="Proteomes" id="UP001291623"/>
    </source>
</evidence>
<comment type="subcellular location">
    <subcellularLocation>
        <location evidence="1">Membrane</location>
        <topology evidence="1">Multi-pass membrane protein</topology>
    </subcellularLocation>
</comment>
<evidence type="ECO:0000256" key="1">
    <source>
        <dbReference type="ARBA" id="ARBA00004141"/>
    </source>
</evidence>
<keyword evidence="9" id="KW-1185">Reference proteome</keyword>
<gene>
    <name evidence="8" type="ORF">RND71_010013</name>
</gene>
<dbReference type="Proteomes" id="UP001291623">
    <property type="component" value="Unassembled WGS sequence"/>
</dbReference>